<evidence type="ECO:0000313" key="3">
    <source>
        <dbReference type="Proteomes" id="UP000283210"/>
    </source>
</evidence>
<reference evidence="2 3" key="1">
    <citation type="submission" date="2018-11" db="EMBL/GenBank/DDBJ databases">
        <authorList>
            <person name="Lopez-Roques C."/>
            <person name="Donnadieu C."/>
            <person name="Bouchez O."/>
            <person name="Klopp C."/>
            <person name="Cabau C."/>
            <person name="Zahm M."/>
        </authorList>
    </citation>
    <scope>NUCLEOTIDE SEQUENCE [LARGE SCALE GENOMIC DNA]</scope>
    <source>
        <strain evidence="2">RS831</strain>
        <tissue evidence="2">Whole body</tissue>
    </source>
</reference>
<accession>A0A3S2PXC9</accession>
<dbReference type="AlphaFoldDB" id="A0A3S2PXC9"/>
<reference evidence="2 3" key="2">
    <citation type="submission" date="2019-01" db="EMBL/GenBank/DDBJ databases">
        <title>A chromosome length genome reference of the Java medaka (oryzias javanicus).</title>
        <authorList>
            <person name="Herpin A."/>
            <person name="Takehana Y."/>
            <person name="Naruse K."/>
            <person name="Ansai S."/>
            <person name="Kawaguchi M."/>
        </authorList>
    </citation>
    <scope>NUCLEOTIDE SEQUENCE [LARGE SCALE GENOMIC DNA]</scope>
    <source>
        <strain evidence="2">RS831</strain>
        <tissue evidence="2">Whole body</tissue>
    </source>
</reference>
<dbReference type="EMBL" id="CM012441">
    <property type="protein sequence ID" value="RVE72382.1"/>
    <property type="molecule type" value="Genomic_DNA"/>
</dbReference>
<gene>
    <name evidence="2" type="ORF">OJAV_G00039040</name>
</gene>
<feature type="compositionally biased region" description="Low complexity" evidence="1">
    <location>
        <begin position="42"/>
        <end position="51"/>
    </location>
</feature>
<name>A0A3S2PXC9_ORYJA</name>
<proteinExistence type="predicted"/>
<organism evidence="2 3">
    <name type="scientific">Oryzias javanicus</name>
    <name type="common">Javanese ricefish</name>
    <name type="synonym">Aplocheilus javanicus</name>
    <dbReference type="NCBI Taxonomy" id="123683"/>
    <lineage>
        <taxon>Eukaryota</taxon>
        <taxon>Metazoa</taxon>
        <taxon>Chordata</taxon>
        <taxon>Craniata</taxon>
        <taxon>Vertebrata</taxon>
        <taxon>Euteleostomi</taxon>
        <taxon>Actinopterygii</taxon>
        <taxon>Neopterygii</taxon>
        <taxon>Teleostei</taxon>
        <taxon>Neoteleostei</taxon>
        <taxon>Acanthomorphata</taxon>
        <taxon>Ovalentaria</taxon>
        <taxon>Atherinomorphae</taxon>
        <taxon>Beloniformes</taxon>
        <taxon>Adrianichthyidae</taxon>
        <taxon>Oryziinae</taxon>
        <taxon>Oryzias</taxon>
    </lineage>
</organism>
<protein>
    <submittedName>
        <fullName evidence="2">Uncharacterized protein</fullName>
    </submittedName>
</protein>
<feature type="compositionally biased region" description="Basic residues" evidence="1">
    <location>
        <begin position="104"/>
        <end position="113"/>
    </location>
</feature>
<evidence type="ECO:0000313" key="2">
    <source>
        <dbReference type="EMBL" id="RVE72382.1"/>
    </source>
</evidence>
<keyword evidence="3" id="KW-1185">Reference proteome</keyword>
<evidence type="ECO:0000256" key="1">
    <source>
        <dbReference type="SAM" id="MobiDB-lite"/>
    </source>
</evidence>
<feature type="region of interest" description="Disordered" evidence="1">
    <location>
        <begin position="24"/>
        <end position="113"/>
    </location>
</feature>
<feature type="compositionally biased region" description="Basic and acidic residues" evidence="1">
    <location>
        <begin position="67"/>
        <end position="98"/>
    </location>
</feature>
<sequence>MSNGERVRAAVLTARNRVLTVVPDRLPPPAALCDRETGTSGAPAKAAAAAPLRKDSSSNPGAGLELQRPDKRTDPGRRRDGTAGAHRDAGSRQEETERCSATPPRRRTRTQTP</sequence>
<dbReference type="Proteomes" id="UP000283210">
    <property type="component" value="Chromosome 5"/>
</dbReference>